<protein>
    <recommendedName>
        <fullName evidence="3">Legionella vir region protein</fullName>
    </recommendedName>
</protein>
<gene>
    <name evidence="1" type="ORF">CferDRAFT_1567</name>
</gene>
<organism evidence="1 2">
    <name type="scientific">Chlorobium ferrooxidans DSM 13031</name>
    <dbReference type="NCBI Taxonomy" id="377431"/>
    <lineage>
        <taxon>Bacteria</taxon>
        <taxon>Pseudomonadati</taxon>
        <taxon>Chlorobiota</taxon>
        <taxon>Chlorobiia</taxon>
        <taxon>Chlorobiales</taxon>
        <taxon>Chlorobiaceae</taxon>
        <taxon>Chlorobium/Pelodictyon group</taxon>
        <taxon>Chlorobium</taxon>
    </lineage>
</organism>
<dbReference type="RefSeq" id="WP_006365692.1">
    <property type="nucleotide sequence ID" value="NZ_AASE01000003.1"/>
</dbReference>
<reference evidence="1 2" key="1">
    <citation type="submission" date="2006-07" db="EMBL/GenBank/DDBJ databases">
        <title>Annotation of the draft genome assembly of Chlorobium ferroxidans DSM 13031.</title>
        <authorList>
            <consortium name="US DOE Joint Genome Institute (JGI-ORNL)"/>
            <person name="Larimer F."/>
            <person name="Land M."/>
            <person name="Hauser L."/>
        </authorList>
    </citation>
    <scope>NUCLEOTIDE SEQUENCE [LARGE SCALE GENOMIC DNA]</scope>
    <source>
        <strain evidence="1 2">DSM 13031</strain>
    </source>
</reference>
<dbReference type="OrthoDB" id="9765957at2"/>
<evidence type="ECO:0000313" key="2">
    <source>
        <dbReference type="Proteomes" id="UP000004162"/>
    </source>
</evidence>
<reference evidence="1 2" key="2">
    <citation type="submission" date="2006-07" db="EMBL/GenBank/DDBJ databases">
        <title>Sequencing of the draft genome and assembly of Chlorobium ferroxidans DSM 13031.</title>
        <authorList>
            <consortium name="US DOE Joint Genome Institute (JGI-PGF)"/>
            <person name="Copeland A."/>
            <person name="Lucas S."/>
            <person name="Lapidus A."/>
            <person name="Barry K."/>
            <person name="Glavina del Rio T."/>
            <person name="Dalin E."/>
            <person name="Tice H."/>
            <person name="Bruce D."/>
            <person name="Pitluck S."/>
            <person name="Richardson P."/>
        </authorList>
    </citation>
    <scope>NUCLEOTIDE SEQUENCE [LARGE SCALE GENOMIC DNA]</scope>
    <source>
        <strain evidence="1 2">DSM 13031</strain>
    </source>
</reference>
<dbReference type="EMBL" id="AASE01000003">
    <property type="protein sequence ID" value="EAT59560.1"/>
    <property type="molecule type" value="Genomic_DNA"/>
</dbReference>
<dbReference type="AlphaFoldDB" id="Q0YTJ3"/>
<comment type="caution">
    <text evidence="1">The sequence shown here is derived from an EMBL/GenBank/DDBJ whole genome shotgun (WGS) entry which is preliminary data.</text>
</comment>
<keyword evidence="2" id="KW-1185">Reference proteome</keyword>
<evidence type="ECO:0008006" key="3">
    <source>
        <dbReference type="Google" id="ProtNLM"/>
    </source>
</evidence>
<proteinExistence type="predicted"/>
<accession>Q0YTJ3</accession>
<dbReference type="Proteomes" id="UP000004162">
    <property type="component" value="Unassembled WGS sequence"/>
</dbReference>
<name>Q0YTJ3_9CHLB</name>
<evidence type="ECO:0000313" key="1">
    <source>
        <dbReference type="EMBL" id="EAT59560.1"/>
    </source>
</evidence>
<sequence length="158" mass="17332">MSLFNKLFGEKSYPSPDIKIGAQYGGGIIFFIDQTGVHGLIAAKSDMEGSSPGIAAMKGLSEGLFNWPDAVEACRKSEAGGFRDWILPDKEQLNQLFMHKRVVGGFVQDSATYWSSSESPDGGGWIKAGIWIKDFSRFGNQSAEPKDAYNRVRAIRAF</sequence>